<dbReference type="AlphaFoldDB" id="A0A8J5RDU1"/>
<protein>
    <submittedName>
        <fullName evidence="2">Uncharacterized protein</fullName>
    </submittedName>
</protein>
<feature type="compositionally biased region" description="Acidic residues" evidence="1">
    <location>
        <begin position="53"/>
        <end position="63"/>
    </location>
</feature>
<name>A0A8J5RDU1_ZIZPA</name>
<proteinExistence type="predicted"/>
<gene>
    <name evidence="2" type="ORF">GUJ93_ZPchr0458g22419</name>
</gene>
<comment type="caution">
    <text evidence="2">The sequence shown here is derived from an EMBL/GenBank/DDBJ whole genome shotgun (WGS) entry which is preliminary data.</text>
</comment>
<sequence>MGKRNAKDGIEKAVSAKKQNTAPEKVTTMKEDAKKVKKQPPWKKVESSSSEEYSSDSSDEEATTADYQPRSSVVALSQASAPTVAAPSVTLGPLGTTLTSGIEHEELSEDVGVREVASLTAHPVASLACPMVP</sequence>
<evidence type="ECO:0000256" key="1">
    <source>
        <dbReference type="SAM" id="MobiDB-lite"/>
    </source>
</evidence>
<reference evidence="2" key="2">
    <citation type="submission" date="2021-02" db="EMBL/GenBank/DDBJ databases">
        <authorList>
            <person name="Kimball J.A."/>
            <person name="Haas M.W."/>
            <person name="Macchietto M."/>
            <person name="Kono T."/>
            <person name="Duquette J."/>
            <person name="Shao M."/>
        </authorList>
    </citation>
    <scope>NUCLEOTIDE SEQUENCE</scope>
    <source>
        <tissue evidence="2">Fresh leaf tissue</tissue>
    </source>
</reference>
<reference evidence="2" key="1">
    <citation type="journal article" date="2021" name="bioRxiv">
        <title>Whole Genome Assembly and Annotation of Northern Wild Rice, Zizania palustris L., Supports a Whole Genome Duplication in the Zizania Genus.</title>
        <authorList>
            <person name="Haas M."/>
            <person name="Kono T."/>
            <person name="Macchietto M."/>
            <person name="Millas R."/>
            <person name="McGilp L."/>
            <person name="Shao M."/>
            <person name="Duquette J."/>
            <person name="Hirsch C.N."/>
            <person name="Kimball J."/>
        </authorList>
    </citation>
    <scope>NUCLEOTIDE SEQUENCE</scope>
    <source>
        <tissue evidence="2">Fresh leaf tissue</tissue>
    </source>
</reference>
<dbReference type="Proteomes" id="UP000729402">
    <property type="component" value="Unassembled WGS sequence"/>
</dbReference>
<feature type="region of interest" description="Disordered" evidence="1">
    <location>
        <begin position="1"/>
        <end position="75"/>
    </location>
</feature>
<keyword evidence="3" id="KW-1185">Reference proteome</keyword>
<evidence type="ECO:0000313" key="3">
    <source>
        <dbReference type="Proteomes" id="UP000729402"/>
    </source>
</evidence>
<feature type="compositionally biased region" description="Basic and acidic residues" evidence="1">
    <location>
        <begin position="1"/>
        <end position="11"/>
    </location>
</feature>
<organism evidence="2 3">
    <name type="scientific">Zizania palustris</name>
    <name type="common">Northern wild rice</name>
    <dbReference type="NCBI Taxonomy" id="103762"/>
    <lineage>
        <taxon>Eukaryota</taxon>
        <taxon>Viridiplantae</taxon>
        <taxon>Streptophyta</taxon>
        <taxon>Embryophyta</taxon>
        <taxon>Tracheophyta</taxon>
        <taxon>Spermatophyta</taxon>
        <taxon>Magnoliopsida</taxon>
        <taxon>Liliopsida</taxon>
        <taxon>Poales</taxon>
        <taxon>Poaceae</taxon>
        <taxon>BOP clade</taxon>
        <taxon>Oryzoideae</taxon>
        <taxon>Oryzeae</taxon>
        <taxon>Zizaniinae</taxon>
        <taxon>Zizania</taxon>
    </lineage>
</organism>
<accession>A0A8J5RDU1</accession>
<feature type="compositionally biased region" description="Polar residues" evidence="1">
    <location>
        <begin position="65"/>
        <end position="75"/>
    </location>
</feature>
<dbReference type="EMBL" id="JAAALK010000953">
    <property type="protein sequence ID" value="KAG8043525.1"/>
    <property type="molecule type" value="Genomic_DNA"/>
</dbReference>
<evidence type="ECO:0000313" key="2">
    <source>
        <dbReference type="EMBL" id="KAG8043525.1"/>
    </source>
</evidence>